<reference evidence="1" key="1">
    <citation type="submission" date="2023-07" db="EMBL/GenBank/DDBJ databases">
        <title>Black Yeasts Isolated from many extreme environments.</title>
        <authorList>
            <person name="Coleine C."/>
            <person name="Stajich J.E."/>
            <person name="Selbmann L."/>
        </authorList>
    </citation>
    <scope>NUCLEOTIDE SEQUENCE</scope>
    <source>
        <strain evidence="1">CCFEE 5714</strain>
    </source>
</reference>
<proteinExistence type="predicted"/>
<name>A0ACC3NSX5_9PEZI</name>
<dbReference type="Proteomes" id="UP001281147">
    <property type="component" value="Unassembled WGS sequence"/>
</dbReference>
<gene>
    <name evidence="1" type="ORF">LTR37_003369</name>
</gene>
<evidence type="ECO:0000313" key="2">
    <source>
        <dbReference type="Proteomes" id="UP001281147"/>
    </source>
</evidence>
<organism evidence="1 2">
    <name type="scientific">Vermiconidia calcicola</name>
    <dbReference type="NCBI Taxonomy" id="1690605"/>
    <lineage>
        <taxon>Eukaryota</taxon>
        <taxon>Fungi</taxon>
        <taxon>Dikarya</taxon>
        <taxon>Ascomycota</taxon>
        <taxon>Pezizomycotina</taxon>
        <taxon>Dothideomycetes</taxon>
        <taxon>Dothideomycetidae</taxon>
        <taxon>Mycosphaerellales</taxon>
        <taxon>Extremaceae</taxon>
        <taxon>Vermiconidia</taxon>
    </lineage>
</organism>
<dbReference type="EMBL" id="JAUTXU010000019">
    <property type="protein sequence ID" value="KAK3721079.1"/>
    <property type="molecule type" value="Genomic_DNA"/>
</dbReference>
<accession>A0ACC3NSX5</accession>
<sequence length="232" mass="26274">MDLADHLRNLPQELFDLVYDMVFTADNGARVRIDNSYKPPCLLAVNRASHESQPTHRTPMGNINTRIDGATDDLANRVQSLPQELFDKIYDQVFTSAGGERINIDSSKTYKPPHLLAVDHKSRELFAKCYYSRNIFVIEVRPYSIDPIALGWLKALSAEHCIFLYELCAAITFPVKDDGEPRKEMVKRLKPHRDFVANCAKCDVLAALVYDSGEVVVHVEIHFEGDDEVVLP</sequence>
<protein>
    <submittedName>
        <fullName evidence="1">Uncharacterized protein</fullName>
    </submittedName>
</protein>
<evidence type="ECO:0000313" key="1">
    <source>
        <dbReference type="EMBL" id="KAK3721079.1"/>
    </source>
</evidence>
<comment type="caution">
    <text evidence="1">The sequence shown here is derived from an EMBL/GenBank/DDBJ whole genome shotgun (WGS) entry which is preliminary data.</text>
</comment>
<keyword evidence="2" id="KW-1185">Reference proteome</keyword>